<dbReference type="InterPro" id="IPR006461">
    <property type="entry name" value="PLAC_motif_containing"/>
</dbReference>
<accession>A0A7S0MN66</accession>
<evidence type="ECO:0000313" key="1">
    <source>
        <dbReference type="EMBL" id="CAD8646454.1"/>
    </source>
</evidence>
<dbReference type="PANTHER" id="PTHR15907">
    <property type="entry name" value="DUF614 FAMILY PROTEIN-RELATED"/>
    <property type="match status" value="1"/>
</dbReference>
<protein>
    <submittedName>
        <fullName evidence="1">Uncharacterized protein</fullName>
    </submittedName>
</protein>
<proteinExistence type="predicted"/>
<sequence>MANWNSGLCSCIADPGGVQACCLGFCCTGVLYSLNVEKLARPHECVLGGSCVGAGVVWYSLSYSGLCCIAQCVTRGAIRKKYSISGNVACDFLITCCCCCCSVIQDYNQLHSKESTPDGIPAVARNFGQSEGFTVLNSMEPAKQ</sequence>
<dbReference type="NCBIfam" id="TIGR01571">
    <property type="entry name" value="A_thal_Cys_rich"/>
    <property type="match status" value="1"/>
</dbReference>
<name>A0A7S0MN66_9CRYP</name>
<dbReference type="EMBL" id="HBEZ01043917">
    <property type="protein sequence ID" value="CAD8646454.1"/>
    <property type="molecule type" value="Transcribed_RNA"/>
</dbReference>
<reference evidence="1" key="1">
    <citation type="submission" date="2021-01" db="EMBL/GenBank/DDBJ databases">
        <authorList>
            <person name="Corre E."/>
            <person name="Pelletier E."/>
            <person name="Niang G."/>
            <person name="Scheremetjew M."/>
            <person name="Finn R."/>
            <person name="Kale V."/>
            <person name="Holt S."/>
            <person name="Cochrane G."/>
            <person name="Meng A."/>
            <person name="Brown T."/>
            <person name="Cohen L."/>
        </authorList>
    </citation>
    <scope>NUCLEOTIDE SEQUENCE</scope>
    <source>
        <strain evidence="1">CCAP979/52</strain>
    </source>
</reference>
<dbReference type="AlphaFoldDB" id="A0A7S0MN66"/>
<gene>
    <name evidence="1" type="ORF">CCUR1050_LOCUS24139</name>
</gene>
<dbReference type="Pfam" id="PF04749">
    <property type="entry name" value="PLAC8"/>
    <property type="match status" value="1"/>
</dbReference>
<organism evidence="1">
    <name type="scientific">Cryptomonas curvata</name>
    <dbReference type="NCBI Taxonomy" id="233186"/>
    <lineage>
        <taxon>Eukaryota</taxon>
        <taxon>Cryptophyceae</taxon>
        <taxon>Cryptomonadales</taxon>
        <taxon>Cryptomonadaceae</taxon>
        <taxon>Cryptomonas</taxon>
    </lineage>
</organism>